<keyword evidence="5" id="KW-0378">Hydrolase</keyword>
<accession>A0A2I3HU32</accession>
<evidence type="ECO:0000313" key="11">
    <source>
        <dbReference type="Ensembl" id="ENSNLEP00000047035.1"/>
    </source>
</evidence>
<keyword evidence="4 9" id="KW-0732">Signal</keyword>
<dbReference type="GO" id="GO:0005615">
    <property type="term" value="C:extracellular space"/>
    <property type="evidence" value="ECO:0007669"/>
    <property type="project" value="InterPro"/>
</dbReference>
<reference evidence="11 12" key="1">
    <citation type="submission" date="2012-10" db="EMBL/GenBank/DDBJ databases">
        <authorList>
            <consortium name="Gibbon Genome Sequencing Consortium"/>
        </authorList>
    </citation>
    <scope>NUCLEOTIDE SEQUENCE [LARGE SCALE GENOMIC DNA]</scope>
</reference>
<dbReference type="GO" id="GO:0046872">
    <property type="term" value="F:metal ion binding"/>
    <property type="evidence" value="ECO:0007669"/>
    <property type="project" value="UniProtKB-KW"/>
</dbReference>
<feature type="chain" id="PRO_5014183964" evidence="9">
    <location>
        <begin position="19"/>
        <end position="407"/>
    </location>
</feature>
<dbReference type="SUPFAM" id="SSF56300">
    <property type="entry name" value="Metallo-dependent phosphatases"/>
    <property type="match status" value="1"/>
</dbReference>
<dbReference type="InterPro" id="IPR041805">
    <property type="entry name" value="ASMase/PPN1_MPP"/>
</dbReference>
<comment type="cofactor">
    <cofactor evidence="1">
        <name>Zn(2+)</name>
        <dbReference type="ChEBI" id="CHEBI:29105"/>
    </cofactor>
</comment>
<organism evidence="11 12">
    <name type="scientific">Nomascus leucogenys</name>
    <name type="common">Northern white-cheeked gibbon</name>
    <name type="synonym">Hylobates leucogenys</name>
    <dbReference type="NCBI Taxonomy" id="61853"/>
    <lineage>
        <taxon>Eukaryota</taxon>
        <taxon>Metazoa</taxon>
        <taxon>Chordata</taxon>
        <taxon>Craniata</taxon>
        <taxon>Vertebrata</taxon>
        <taxon>Euteleostomi</taxon>
        <taxon>Mammalia</taxon>
        <taxon>Eutheria</taxon>
        <taxon>Euarchontoglires</taxon>
        <taxon>Primates</taxon>
        <taxon>Haplorrhini</taxon>
        <taxon>Catarrhini</taxon>
        <taxon>Hylobatidae</taxon>
        <taxon>Nomascus</taxon>
    </lineage>
</organism>
<evidence type="ECO:0000256" key="9">
    <source>
        <dbReference type="SAM" id="SignalP"/>
    </source>
</evidence>
<dbReference type="InterPro" id="IPR017064">
    <property type="entry name" value="ASM-like_Pdiesterase_prd"/>
</dbReference>
<sequence>MRLLAWLIFLAHWGGARAEPGKFWHIADLHLDPDYKVSKDPFQVCPSAGSQPVPNAGPWGDYLCDSPWALINSSIYAMKEIEPEPDFILWTGDDTPHVPDEKLGEAAVLEIVERLTKLIREVFPGAFYCEKLLGPSGAGRIVVLNTNLYYTSNALTADMADPGQQFQWLEDVLTNASKAGDMVYIVGHVPPGFFEKTQNKAWFREGFNEKYLKVVRKHHRIIAGQFFGHHHTDSFRMLYDDAGVPISAMFITPGVTPWKTTLPGVVNGANNPAIRVFEYDRATLSLKDMVTYFMNLSQANAQGTPRWELEYQLTEAYGVPDASAHSMHTVLGRIAGDQGTLQRYYVYNSVSYYAGVCDEACSKQHVCAMRQVDVGAYTTCLYASGTTPGPHLPLLLMALLGLCTLVL</sequence>
<keyword evidence="6" id="KW-0862">Zinc</keyword>
<dbReference type="EMBL" id="ADFV01067544">
    <property type="status" value="NOT_ANNOTATED_CDS"/>
    <property type="molecule type" value="Genomic_DNA"/>
</dbReference>
<dbReference type="EMBL" id="ADFV01067543">
    <property type="status" value="NOT_ANNOTATED_CDS"/>
    <property type="molecule type" value="Genomic_DNA"/>
</dbReference>
<keyword evidence="8" id="KW-0325">Glycoprotein</keyword>
<dbReference type="PIRSF" id="PIRSF036767">
    <property type="entry name" value="ASM-like_PDE"/>
    <property type="match status" value="1"/>
</dbReference>
<dbReference type="Proteomes" id="UP000001073">
    <property type="component" value="Chromosome 24"/>
</dbReference>
<keyword evidence="12" id="KW-1185">Reference proteome</keyword>
<proteinExistence type="inferred from homology"/>
<dbReference type="FunFam" id="3.60.21.10:FF:000143">
    <property type="entry name" value="Acid sphingomyelinase-like phosphodiesterase"/>
    <property type="match status" value="1"/>
</dbReference>
<keyword evidence="7" id="KW-1015">Disulfide bond</keyword>
<dbReference type="Ensembl" id="ENSNLET00000040279.1">
    <property type="protein sequence ID" value="ENSNLEP00000047035.1"/>
    <property type="gene ID" value="ENSNLEG00000009709.3"/>
</dbReference>
<dbReference type="InterPro" id="IPR045473">
    <property type="entry name" value="ASM_C"/>
</dbReference>
<evidence type="ECO:0000313" key="12">
    <source>
        <dbReference type="Proteomes" id="UP000001073"/>
    </source>
</evidence>
<dbReference type="AlphaFoldDB" id="A0A2I3HU32"/>
<feature type="signal peptide" evidence="9">
    <location>
        <begin position="1"/>
        <end position="18"/>
    </location>
</feature>
<evidence type="ECO:0000256" key="1">
    <source>
        <dbReference type="ARBA" id="ARBA00001947"/>
    </source>
</evidence>
<feature type="domain" description="Sphingomyelin phosphodiesterase C-terminal" evidence="10">
    <location>
        <begin position="245"/>
        <end position="382"/>
    </location>
</feature>
<dbReference type="PANTHER" id="PTHR10340">
    <property type="entry name" value="SPHINGOMYELIN PHOSPHODIESTERASE"/>
    <property type="match status" value="1"/>
</dbReference>
<evidence type="ECO:0000256" key="4">
    <source>
        <dbReference type="ARBA" id="ARBA00022729"/>
    </source>
</evidence>
<comment type="similarity">
    <text evidence="2">Belongs to the acid sphingomyelinase family.</text>
</comment>
<dbReference type="CDD" id="cd00842">
    <property type="entry name" value="MPP_ASMase"/>
    <property type="match status" value="1"/>
</dbReference>
<evidence type="ECO:0000256" key="7">
    <source>
        <dbReference type="ARBA" id="ARBA00023157"/>
    </source>
</evidence>
<dbReference type="Pfam" id="PF19272">
    <property type="entry name" value="ASMase_C"/>
    <property type="match status" value="1"/>
</dbReference>
<dbReference type="Gene3D" id="3.60.21.10">
    <property type="match status" value="1"/>
</dbReference>
<dbReference type="PANTHER" id="PTHR10340:SF25">
    <property type="entry name" value="ACID SPHINGOMYELINASE-LIKE PHOSPHODIESTERASE 3B"/>
    <property type="match status" value="1"/>
</dbReference>
<evidence type="ECO:0000256" key="8">
    <source>
        <dbReference type="ARBA" id="ARBA00023180"/>
    </source>
</evidence>
<gene>
    <name evidence="11" type="primary">SMPDL3B</name>
</gene>
<name>A0A2I3HU32_NOMLE</name>
<evidence type="ECO:0000259" key="10">
    <source>
        <dbReference type="Pfam" id="PF19272"/>
    </source>
</evidence>
<evidence type="ECO:0000256" key="5">
    <source>
        <dbReference type="ARBA" id="ARBA00022801"/>
    </source>
</evidence>
<evidence type="ECO:0000256" key="3">
    <source>
        <dbReference type="ARBA" id="ARBA00022723"/>
    </source>
</evidence>
<reference evidence="11" key="2">
    <citation type="submission" date="2025-08" db="UniProtKB">
        <authorList>
            <consortium name="Ensembl"/>
        </authorList>
    </citation>
    <scope>IDENTIFICATION</scope>
</reference>
<keyword evidence="3" id="KW-0479">Metal-binding</keyword>
<dbReference type="GO" id="GO:0004767">
    <property type="term" value="F:sphingomyelin phosphodiesterase activity"/>
    <property type="evidence" value="ECO:0007669"/>
    <property type="project" value="InterPro"/>
</dbReference>
<reference evidence="11" key="3">
    <citation type="submission" date="2025-09" db="UniProtKB">
        <authorList>
            <consortium name="Ensembl"/>
        </authorList>
    </citation>
    <scope>IDENTIFICATION</scope>
</reference>
<dbReference type="InterPro" id="IPR029052">
    <property type="entry name" value="Metallo-depent_PP-like"/>
</dbReference>
<dbReference type="GeneTree" id="ENSGT00950000183182"/>
<dbReference type="GO" id="GO:0016020">
    <property type="term" value="C:membrane"/>
    <property type="evidence" value="ECO:0007669"/>
    <property type="project" value="GOC"/>
</dbReference>
<evidence type="ECO:0000256" key="2">
    <source>
        <dbReference type="ARBA" id="ARBA00008234"/>
    </source>
</evidence>
<evidence type="ECO:0000256" key="6">
    <source>
        <dbReference type="ARBA" id="ARBA00022833"/>
    </source>
</evidence>
<dbReference type="GO" id="GO:0006685">
    <property type="term" value="P:sphingomyelin catabolic process"/>
    <property type="evidence" value="ECO:0007669"/>
    <property type="project" value="InterPro"/>
</dbReference>
<protein>
    <submittedName>
        <fullName evidence="11">Sphingomyelin phosphodiesterase acid like 3B</fullName>
    </submittedName>
</protein>